<keyword evidence="2" id="KW-1185">Reference proteome</keyword>
<dbReference type="Gene3D" id="2.170.130.10">
    <property type="entry name" value="TonB-dependent receptor, plug domain"/>
    <property type="match status" value="1"/>
</dbReference>
<evidence type="ECO:0000313" key="2">
    <source>
        <dbReference type="Proteomes" id="UP001597418"/>
    </source>
</evidence>
<dbReference type="RefSeq" id="WP_066754006.1">
    <property type="nucleotide sequence ID" value="NZ_JBHUMB010000005.1"/>
</dbReference>
<evidence type="ECO:0000313" key="1">
    <source>
        <dbReference type="EMBL" id="MFD2742362.1"/>
    </source>
</evidence>
<proteinExistence type="predicted"/>
<accession>A0ABW5UCD6</accession>
<comment type="caution">
    <text evidence="1">The sequence shown here is derived from an EMBL/GenBank/DDBJ whole genome shotgun (WGS) entry which is preliminary data.</text>
</comment>
<name>A0ABW5UCD6_9SPHI</name>
<organism evidence="1 2">
    <name type="scientific">Sphingobacterium populi</name>
    <dbReference type="NCBI Taxonomy" id="1812824"/>
    <lineage>
        <taxon>Bacteria</taxon>
        <taxon>Pseudomonadati</taxon>
        <taxon>Bacteroidota</taxon>
        <taxon>Sphingobacteriia</taxon>
        <taxon>Sphingobacteriales</taxon>
        <taxon>Sphingobacteriaceae</taxon>
        <taxon>Sphingobacterium</taxon>
    </lineage>
</organism>
<dbReference type="InterPro" id="IPR023996">
    <property type="entry name" value="TonB-dep_OMP_SusC/RagA"/>
</dbReference>
<gene>
    <name evidence="1" type="ORF">ACFSQ6_03050</name>
</gene>
<dbReference type="NCBIfam" id="TIGR04056">
    <property type="entry name" value="OMP_RagA_SusC"/>
    <property type="match status" value="1"/>
</dbReference>
<sequence length="954" mass="106700">MRQKSNIKQVVSYIGMLLYIICLFQIENAKAQANQEQADTLSGYYKEIPLKTFVGARATLLNEQLNTTPANSYLPAMTGRLPGFYTKQNSGFRQTSTARNYESGIGGNVPMVGQGVPSENTEYSIALRRQIPVVIVDGVQRDIFSIDPDNIESITLLKDALSTIELGQRSSRGILLVTTKRPEMGKTNINFRAQLALQEPLPWPKPLEPYQFAYLLNEAMTNVGNQPVYSVDDFNAFRAGNDPYRYPNVNWYDEVFRSNAPMMRYNLSAKGGNSVSQYAIALNYTDQQGLFKEDPNVAYNTNSSLKRYVINTNVNINITPKFKLGLQMTGRIQDGNEPGIGTQNLLESVKKTPNGAYPVRNADASWASTNYFQTNVVALATHSGYRQDNMKDIMANINLNYDLNSLLSGLKARAMTNIAVQSLTGIVRQRSEPTYNMGITPAGDTVYNIMATASAQTNDFNTVFNARFWFTQLALDYDKSWSNNHLVATVQADQRRTLYNFDLPAVATNATTKLVYDYKEKYLAHAALNASGFNRYRPGYQYGLFYAFGLGWVASEEDFMKDNTSWINHLKLRGVFGKTGNGVDNAGYYDYRATFTASNGGIGSGAYSAGTSRSELRGFWENGFLPNIRTWEGAYKLNVGVDMSLFGGKIDFTGDVYYDQYYDLLQSRGKSIELIGISYPYENIGRSEVKGAEFNLAYRGGEGDFQYFIAPNLTIEQTKLSYFDEQRQRFPWQQMTGLPLGVRMGYIADGIIQNQQEAEEAASTIGYEVSPGDIRYRDLNGDGIINQFDRTAISTTKPLIYYGLNLGFSYKGLSFSALIQGVGNRDLYLDDRAIYGGFLGFGGFEQAYPAILDRWTPETAATATYPRLTIGNSHNYAESSFWIRSGNYVRLKNVQVAYSFSPQWMNKMRLSGLTVFANAMNLATWSAFDGQDPEVAIGSYPIQRVINFGLNLDL</sequence>
<dbReference type="InterPro" id="IPR037066">
    <property type="entry name" value="Plug_dom_sf"/>
</dbReference>
<protein>
    <submittedName>
        <fullName evidence="1">SusC/RagA family TonB-linked outer membrane protein</fullName>
    </submittedName>
</protein>
<dbReference type="SUPFAM" id="SSF56935">
    <property type="entry name" value="Porins"/>
    <property type="match status" value="1"/>
</dbReference>
<reference evidence="2" key="1">
    <citation type="journal article" date="2019" name="Int. J. Syst. Evol. Microbiol.">
        <title>The Global Catalogue of Microorganisms (GCM) 10K type strain sequencing project: providing services to taxonomists for standard genome sequencing and annotation.</title>
        <authorList>
            <consortium name="The Broad Institute Genomics Platform"/>
            <consortium name="The Broad Institute Genome Sequencing Center for Infectious Disease"/>
            <person name="Wu L."/>
            <person name="Ma J."/>
        </authorList>
    </citation>
    <scope>NUCLEOTIDE SEQUENCE [LARGE SCALE GENOMIC DNA]</scope>
    <source>
        <strain evidence="2">KCTC 42247</strain>
    </source>
</reference>
<dbReference type="EMBL" id="JBHUMB010000005">
    <property type="protein sequence ID" value="MFD2742362.1"/>
    <property type="molecule type" value="Genomic_DNA"/>
</dbReference>
<dbReference type="Proteomes" id="UP001597418">
    <property type="component" value="Unassembled WGS sequence"/>
</dbReference>